<keyword evidence="3" id="KW-1185">Reference proteome</keyword>
<evidence type="ECO:0000313" key="3">
    <source>
        <dbReference type="Proteomes" id="UP000542353"/>
    </source>
</evidence>
<sequence>MRSANAAPGHGEIARRGTMPGRIAGKRVKPRGAARPSFAHVPLLAANEGRRSAERRALSMDRSVIPGAPETRGMRKRLPALHRGDFALQDRASGHRRDALRTTDPGGFPPFACAASSQPASKWQTLLMGPDGDPERPECEGIRPPLARRRRLPLHRKTPHEAPLANGMGEVYVPMGVLSSITARTRVSAVIRGCCSVGNPRISLRLG</sequence>
<name>A0A7W7Z6G2_9BRAD</name>
<evidence type="ECO:0000313" key="2">
    <source>
        <dbReference type="EMBL" id="MBB5048690.1"/>
    </source>
</evidence>
<dbReference type="Proteomes" id="UP000542353">
    <property type="component" value="Unassembled WGS sequence"/>
</dbReference>
<feature type="region of interest" description="Disordered" evidence="1">
    <location>
        <begin position="1"/>
        <end position="42"/>
    </location>
</feature>
<reference evidence="2 3" key="1">
    <citation type="submission" date="2020-08" db="EMBL/GenBank/DDBJ databases">
        <title>Genomic Encyclopedia of Type Strains, Phase IV (KMG-IV): sequencing the most valuable type-strain genomes for metagenomic binning, comparative biology and taxonomic classification.</title>
        <authorList>
            <person name="Goeker M."/>
        </authorList>
    </citation>
    <scope>NUCLEOTIDE SEQUENCE [LARGE SCALE GENOMIC DNA]</scope>
    <source>
        <strain evidence="2 3">DSM 12706</strain>
    </source>
</reference>
<gene>
    <name evidence="2" type="ORF">HNR60_003458</name>
</gene>
<organism evidence="2 3">
    <name type="scientific">Rhodopseudomonas rhenobacensis</name>
    <dbReference type="NCBI Taxonomy" id="87461"/>
    <lineage>
        <taxon>Bacteria</taxon>
        <taxon>Pseudomonadati</taxon>
        <taxon>Pseudomonadota</taxon>
        <taxon>Alphaproteobacteria</taxon>
        <taxon>Hyphomicrobiales</taxon>
        <taxon>Nitrobacteraceae</taxon>
        <taxon>Rhodopseudomonas</taxon>
    </lineage>
</organism>
<comment type="caution">
    <text evidence="2">The sequence shown here is derived from an EMBL/GenBank/DDBJ whole genome shotgun (WGS) entry which is preliminary data.</text>
</comment>
<accession>A0A7W7Z6G2</accession>
<proteinExistence type="predicted"/>
<dbReference type="EMBL" id="JACHIH010000024">
    <property type="protein sequence ID" value="MBB5048690.1"/>
    <property type="molecule type" value="Genomic_DNA"/>
</dbReference>
<evidence type="ECO:0000256" key="1">
    <source>
        <dbReference type="SAM" id="MobiDB-lite"/>
    </source>
</evidence>
<protein>
    <submittedName>
        <fullName evidence="2">Uncharacterized protein</fullName>
    </submittedName>
</protein>
<dbReference type="AlphaFoldDB" id="A0A7W7Z6G2"/>